<accession>A0A377V1B2</accession>
<dbReference type="Proteomes" id="UP000255518">
    <property type="component" value="Unassembled WGS sequence"/>
</dbReference>
<reference evidence="1 2" key="1">
    <citation type="submission" date="2018-06" db="EMBL/GenBank/DDBJ databases">
        <authorList>
            <consortium name="Pathogen Informatics"/>
            <person name="Doyle S."/>
        </authorList>
    </citation>
    <scope>NUCLEOTIDE SEQUENCE [LARGE SCALE GENOMIC DNA]</scope>
    <source>
        <strain evidence="1 2">NCTC13443</strain>
    </source>
</reference>
<evidence type="ECO:0000313" key="1">
    <source>
        <dbReference type="EMBL" id="STT02152.1"/>
    </source>
</evidence>
<evidence type="ECO:0000313" key="2">
    <source>
        <dbReference type="Proteomes" id="UP000255518"/>
    </source>
</evidence>
<name>A0A377V1B2_KLEPN</name>
<sequence length="48" mass="5426">MIGRADEGTAGGVGEAHRHRFRFHLFKLFRADVALHRQVVTARLQILA</sequence>
<gene>
    <name evidence="1" type="ORF">NCTC13443_02487</name>
</gene>
<organism evidence="1 2">
    <name type="scientific">Klebsiella pneumoniae</name>
    <dbReference type="NCBI Taxonomy" id="573"/>
    <lineage>
        <taxon>Bacteria</taxon>
        <taxon>Pseudomonadati</taxon>
        <taxon>Pseudomonadota</taxon>
        <taxon>Gammaproteobacteria</taxon>
        <taxon>Enterobacterales</taxon>
        <taxon>Enterobacteriaceae</taxon>
        <taxon>Klebsiella/Raoultella group</taxon>
        <taxon>Klebsiella</taxon>
        <taxon>Klebsiella pneumoniae complex</taxon>
    </lineage>
</organism>
<protein>
    <submittedName>
        <fullName evidence="1">Uncharacterized protein</fullName>
    </submittedName>
</protein>
<dbReference type="AlphaFoldDB" id="A0A377V1B2"/>
<dbReference type="EMBL" id="UGKT01000001">
    <property type="protein sequence ID" value="STT02152.1"/>
    <property type="molecule type" value="Genomic_DNA"/>
</dbReference>
<proteinExistence type="predicted"/>